<evidence type="ECO:0000313" key="3">
    <source>
        <dbReference type="Proteomes" id="UP000297280"/>
    </source>
</evidence>
<evidence type="ECO:0000256" key="1">
    <source>
        <dbReference type="SAM" id="MobiDB-lite"/>
    </source>
</evidence>
<name>A0A4Z1KFL6_9HELO</name>
<feature type="region of interest" description="Disordered" evidence="1">
    <location>
        <begin position="1"/>
        <end position="42"/>
    </location>
</feature>
<sequence length="87" mass="9305">MPQKKAPYVSKFTESMDGPIKSPPKFVYGPRPPVPHKIPRKPVPSSAIYPPITVNPMNTPVPSSAIPLPQKAPVKVEEGSGCGCVVM</sequence>
<keyword evidence="3" id="KW-1185">Reference proteome</keyword>
<dbReference type="Proteomes" id="UP000297280">
    <property type="component" value="Unassembled WGS sequence"/>
</dbReference>
<accession>A0A4Z1KFL6</accession>
<comment type="caution">
    <text evidence="2">The sequence shown here is derived from an EMBL/GenBank/DDBJ whole genome shotgun (WGS) entry which is preliminary data.</text>
</comment>
<gene>
    <name evidence="2" type="ORF">BPOR_0460g00070</name>
</gene>
<dbReference type="AlphaFoldDB" id="A0A4Z1KFL6"/>
<proteinExistence type="predicted"/>
<dbReference type="EMBL" id="PQXO01000459">
    <property type="protein sequence ID" value="TGO84831.1"/>
    <property type="molecule type" value="Genomic_DNA"/>
</dbReference>
<reference evidence="2 3" key="1">
    <citation type="submission" date="2017-12" db="EMBL/GenBank/DDBJ databases">
        <title>Comparative genomics of Botrytis spp.</title>
        <authorList>
            <person name="Valero-Jimenez C.A."/>
            <person name="Tapia P."/>
            <person name="Veloso J."/>
            <person name="Silva-Moreno E."/>
            <person name="Staats M."/>
            <person name="Valdes J.H."/>
            <person name="Van Kan J.A.L."/>
        </authorList>
    </citation>
    <scope>NUCLEOTIDE SEQUENCE [LARGE SCALE GENOMIC DNA]</scope>
    <source>
        <strain evidence="2 3">MUCL3349</strain>
    </source>
</reference>
<organism evidence="2 3">
    <name type="scientific">Botrytis porri</name>
    <dbReference type="NCBI Taxonomy" id="87229"/>
    <lineage>
        <taxon>Eukaryota</taxon>
        <taxon>Fungi</taxon>
        <taxon>Dikarya</taxon>
        <taxon>Ascomycota</taxon>
        <taxon>Pezizomycotina</taxon>
        <taxon>Leotiomycetes</taxon>
        <taxon>Helotiales</taxon>
        <taxon>Sclerotiniaceae</taxon>
        <taxon>Botrytis</taxon>
    </lineage>
</organism>
<evidence type="ECO:0000313" key="2">
    <source>
        <dbReference type="EMBL" id="TGO84831.1"/>
    </source>
</evidence>
<protein>
    <submittedName>
        <fullName evidence="2">Uncharacterized protein</fullName>
    </submittedName>
</protein>